<keyword evidence="6" id="KW-1185">Reference proteome</keyword>
<feature type="region of interest" description="Disordered" evidence="1">
    <location>
        <begin position="431"/>
        <end position="482"/>
    </location>
</feature>
<dbReference type="RefSeq" id="WP_145906791.1">
    <property type="nucleotide sequence ID" value="NZ_BAAAMZ010000003.1"/>
</dbReference>
<feature type="compositionally biased region" description="Low complexity" evidence="1">
    <location>
        <begin position="472"/>
        <end position="482"/>
    </location>
</feature>
<name>A0A561UMY8_9ACTN</name>
<sequence>MTDSTGTPRDEEPEHAPAQDVPVQDVPVQDVPVQDVPVQDGTPQDAALWDVTPPAGGAPNPYATPPAAPYGSPYPSSPYPGAPGFGHPAPSRTNGLAIGSLVTGIICCLWPVAIGLGVGALSQLGKPRHQHERGRGLAVAGLVLGTIGLLCTVVVMATGGFHFYVRTGSGAPGPSAPGLSAPGGPSAAAPAAGPSGVFAWKPGTCFNEATGDSGAARTPVDCAQPHYGEVFSTAPLAGGSGYPGLRDTYRQASLDCSTTEHTYVTDPWARDVLGGSYQIRFLYPDSPATWDRSGHLAVCFLHRASGPGKGSVRLDGTTLTQDQQNLLTVLSHLELRQKALAIQVTDPAQASATAQGIADGIGGALTAIGSTQWSGAAKDGIAALTSTLQADQPVWTAAADNTDDPVGAYRQAVRADNPLVAETAARTAFSLTDHDTATAPDPAVPDLPGDGSGSGGGSGDGGGSGGGGASGGASSAPAPGSV</sequence>
<keyword evidence="2" id="KW-0812">Transmembrane</keyword>
<keyword evidence="2" id="KW-0472">Membrane</keyword>
<feature type="transmembrane region" description="Helical" evidence="2">
    <location>
        <begin position="136"/>
        <end position="165"/>
    </location>
</feature>
<gene>
    <name evidence="5" type="ORF">FHX73_114616</name>
</gene>
<dbReference type="EMBL" id="VIWT01000001">
    <property type="protein sequence ID" value="TWG00736.1"/>
    <property type="molecule type" value="Genomic_DNA"/>
</dbReference>
<dbReference type="Proteomes" id="UP000317940">
    <property type="component" value="Unassembled WGS sequence"/>
</dbReference>
<organism evidence="5 6">
    <name type="scientific">Kitasatospora viridis</name>
    <dbReference type="NCBI Taxonomy" id="281105"/>
    <lineage>
        <taxon>Bacteria</taxon>
        <taxon>Bacillati</taxon>
        <taxon>Actinomycetota</taxon>
        <taxon>Actinomycetes</taxon>
        <taxon>Kitasatosporales</taxon>
        <taxon>Streptomycetaceae</taxon>
        <taxon>Kitasatospora</taxon>
    </lineage>
</organism>
<feature type="domain" description="DUF4190" evidence="3">
    <location>
        <begin position="96"/>
        <end position="154"/>
    </location>
</feature>
<dbReference type="Pfam" id="PF13845">
    <property type="entry name" value="Septum_form"/>
    <property type="match status" value="1"/>
</dbReference>
<feature type="compositionally biased region" description="Basic and acidic residues" evidence="1">
    <location>
        <begin position="8"/>
        <end position="17"/>
    </location>
</feature>
<protein>
    <submittedName>
        <fullName evidence="5">Putative regulator of septum formation</fullName>
    </submittedName>
</protein>
<dbReference type="InterPro" id="IPR025241">
    <property type="entry name" value="DUF4190"/>
</dbReference>
<feature type="transmembrane region" description="Helical" evidence="2">
    <location>
        <begin position="96"/>
        <end position="124"/>
    </location>
</feature>
<feature type="domain" description="Septum formation-related" evidence="4">
    <location>
        <begin position="203"/>
        <end position="348"/>
    </location>
</feature>
<dbReference type="AlphaFoldDB" id="A0A561UMY8"/>
<dbReference type="OrthoDB" id="3628931at2"/>
<dbReference type="InterPro" id="IPR026004">
    <property type="entry name" value="Septum_form"/>
</dbReference>
<comment type="caution">
    <text evidence="5">The sequence shown here is derived from an EMBL/GenBank/DDBJ whole genome shotgun (WGS) entry which is preliminary data.</text>
</comment>
<evidence type="ECO:0000256" key="2">
    <source>
        <dbReference type="SAM" id="Phobius"/>
    </source>
</evidence>
<feature type="compositionally biased region" description="Gly residues" evidence="1">
    <location>
        <begin position="450"/>
        <end position="471"/>
    </location>
</feature>
<accession>A0A561UMY8</accession>
<keyword evidence="2" id="KW-1133">Transmembrane helix</keyword>
<proteinExistence type="predicted"/>
<evidence type="ECO:0000259" key="4">
    <source>
        <dbReference type="Pfam" id="PF13845"/>
    </source>
</evidence>
<evidence type="ECO:0000313" key="6">
    <source>
        <dbReference type="Proteomes" id="UP000317940"/>
    </source>
</evidence>
<feature type="compositionally biased region" description="Low complexity" evidence="1">
    <location>
        <begin position="18"/>
        <end position="40"/>
    </location>
</feature>
<evidence type="ECO:0000256" key="1">
    <source>
        <dbReference type="SAM" id="MobiDB-lite"/>
    </source>
</evidence>
<dbReference type="Pfam" id="PF13828">
    <property type="entry name" value="DUF4190"/>
    <property type="match status" value="1"/>
</dbReference>
<evidence type="ECO:0000259" key="3">
    <source>
        <dbReference type="Pfam" id="PF13828"/>
    </source>
</evidence>
<evidence type="ECO:0000313" key="5">
    <source>
        <dbReference type="EMBL" id="TWG00736.1"/>
    </source>
</evidence>
<feature type="region of interest" description="Disordered" evidence="1">
    <location>
        <begin position="1"/>
        <end position="69"/>
    </location>
</feature>
<reference evidence="5 6" key="1">
    <citation type="submission" date="2019-06" db="EMBL/GenBank/DDBJ databases">
        <title>Sequencing the genomes of 1000 actinobacteria strains.</title>
        <authorList>
            <person name="Klenk H.-P."/>
        </authorList>
    </citation>
    <scope>NUCLEOTIDE SEQUENCE [LARGE SCALE GENOMIC DNA]</scope>
    <source>
        <strain evidence="5 6">DSM 44826</strain>
    </source>
</reference>